<dbReference type="OMA" id="LARKDHM"/>
<accession>A0A5M3N672</accession>
<proteinExistence type="predicted"/>
<name>A0A5M3N672_CONPW</name>
<dbReference type="OrthoDB" id="202825at2759"/>
<dbReference type="GeneID" id="19199118"/>
<dbReference type="Gene3D" id="3.30.470.20">
    <property type="entry name" value="ATP-grasp fold, B domain"/>
    <property type="match status" value="1"/>
</dbReference>
<dbReference type="RefSeq" id="XP_007763341.1">
    <property type="nucleotide sequence ID" value="XM_007765151.1"/>
</dbReference>
<dbReference type="GO" id="GO:0016874">
    <property type="term" value="F:ligase activity"/>
    <property type="evidence" value="ECO:0007669"/>
    <property type="project" value="UniProtKB-KW"/>
</dbReference>
<keyword evidence="2" id="KW-1185">Reference proteome</keyword>
<keyword evidence="1" id="KW-0436">Ligase</keyword>
<dbReference type="Proteomes" id="UP000053558">
    <property type="component" value="Unassembled WGS sequence"/>
</dbReference>
<dbReference type="PANTHER" id="PTHR47551">
    <property type="entry name" value="TUBULIN--TYROSINE LIGASE PBY1-RELATED"/>
    <property type="match status" value="1"/>
</dbReference>
<dbReference type="PANTHER" id="PTHR47551:SF1">
    <property type="entry name" value="TUBULIN--TYROSINE LIGASE PBY1-RELATED"/>
    <property type="match status" value="1"/>
</dbReference>
<gene>
    <name evidence="1" type="ORF">CONPUDRAFT_115032</name>
</gene>
<dbReference type="InterPro" id="IPR004344">
    <property type="entry name" value="TTL/TTLL_fam"/>
</dbReference>
<dbReference type="EMBL" id="JH711573">
    <property type="protein sequence ID" value="EIW86574.1"/>
    <property type="molecule type" value="Genomic_DNA"/>
</dbReference>
<evidence type="ECO:0000313" key="1">
    <source>
        <dbReference type="EMBL" id="EIW86574.1"/>
    </source>
</evidence>
<protein>
    <submittedName>
        <fullName evidence="1">Tubulin-tyrosine ligase</fullName>
    </submittedName>
</protein>
<dbReference type="AlphaFoldDB" id="A0A5M3N672"/>
<comment type="caution">
    <text evidence="1">The sequence shown here is derived from an EMBL/GenBank/DDBJ whole genome shotgun (WGS) entry which is preliminary data.</text>
</comment>
<dbReference type="Pfam" id="PF03133">
    <property type="entry name" value="TTL"/>
    <property type="match status" value="1"/>
</dbReference>
<sequence length="446" mass="50264">MPNINEQPKAYVSWPSAPLTDTLVKKSLHNLGLSEQVVDSIPSSYATLIQWSTYDSIEHSLVNDNAQAVLSSSYIIRKALIRKHFLSRCILNYLTKHPESLLKNGTLQTWDIELSFADELDEMWTDDLYDLGNQLEASPSHWWILKPGMADRGMGIRMFNSKLGLQDIFEEFEESADSDEEGDESTSVMVSQLRHFVIQKYLPTPLLMDPSQSLKAGSDALQGYKFHLRTYCIASGSLTVYMYTRVLALFSSVPYVSPSEQAHEDRLLPSDLAAHLTNTCLQMHRGEQGVRLFNDLIGCDVLSGLGDGKRRMLTQQDIELILQQMADVLSETFKAALEMPVHFQVLPNAFELYGVDFLVSHEPDCKESRFPFQVKLLEVNAEPAIEMTGPTLTWILEDMFNAIGQVCVEPFLRGTKISPDGDEWHVGEVHHNLHKCLEVQVRGLGA</sequence>
<dbReference type="PROSITE" id="PS51221">
    <property type="entry name" value="TTL"/>
    <property type="match status" value="1"/>
</dbReference>
<dbReference type="KEGG" id="cput:CONPUDRAFT_115032"/>
<dbReference type="GO" id="GO:0000932">
    <property type="term" value="C:P-body"/>
    <property type="evidence" value="ECO:0007669"/>
    <property type="project" value="TreeGrafter"/>
</dbReference>
<reference evidence="2" key="1">
    <citation type="journal article" date="2012" name="Science">
        <title>The Paleozoic origin of enzymatic lignin decomposition reconstructed from 31 fungal genomes.</title>
        <authorList>
            <person name="Floudas D."/>
            <person name="Binder M."/>
            <person name="Riley R."/>
            <person name="Barry K."/>
            <person name="Blanchette R.A."/>
            <person name="Henrissat B."/>
            <person name="Martinez A.T."/>
            <person name="Otillar R."/>
            <person name="Spatafora J.W."/>
            <person name="Yadav J.S."/>
            <person name="Aerts A."/>
            <person name="Benoit I."/>
            <person name="Boyd A."/>
            <person name="Carlson A."/>
            <person name="Copeland A."/>
            <person name="Coutinho P.M."/>
            <person name="de Vries R.P."/>
            <person name="Ferreira P."/>
            <person name="Findley K."/>
            <person name="Foster B."/>
            <person name="Gaskell J."/>
            <person name="Glotzer D."/>
            <person name="Gorecki P."/>
            <person name="Heitman J."/>
            <person name="Hesse C."/>
            <person name="Hori C."/>
            <person name="Igarashi K."/>
            <person name="Jurgens J.A."/>
            <person name="Kallen N."/>
            <person name="Kersten P."/>
            <person name="Kohler A."/>
            <person name="Kuees U."/>
            <person name="Kumar T.K.A."/>
            <person name="Kuo A."/>
            <person name="LaButti K."/>
            <person name="Larrondo L.F."/>
            <person name="Lindquist E."/>
            <person name="Ling A."/>
            <person name="Lombard V."/>
            <person name="Lucas S."/>
            <person name="Lundell T."/>
            <person name="Martin R."/>
            <person name="McLaughlin D.J."/>
            <person name="Morgenstern I."/>
            <person name="Morin E."/>
            <person name="Murat C."/>
            <person name="Nagy L.G."/>
            <person name="Nolan M."/>
            <person name="Ohm R.A."/>
            <person name="Patyshakuliyeva A."/>
            <person name="Rokas A."/>
            <person name="Ruiz-Duenas F.J."/>
            <person name="Sabat G."/>
            <person name="Salamov A."/>
            <person name="Samejima M."/>
            <person name="Schmutz J."/>
            <person name="Slot J.C."/>
            <person name="St John F."/>
            <person name="Stenlid J."/>
            <person name="Sun H."/>
            <person name="Sun S."/>
            <person name="Syed K."/>
            <person name="Tsang A."/>
            <person name="Wiebenga A."/>
            <person name="Young D."/>
            <person name="Pisabarro A."/>
            <person name="Eastwood D.C."/>
            <person name="Martin F."/>
            <person name="Cullen D."/>
            <person name="Grigoriev I.V."/>
            <person name="Hibbett D.S."/>
        </authorList>
    </citation>
    <scope>NUCLEOTIDE SEQUENCE [LARGE SCALE GENOMIC DNA]</scope>
    <source>
        <strain evidence="2">RWD-64-598 SS2</strain>
    </source>
</reference>
<dbReference type="SUPFAM" id="SSF56059">
    <property type="entry name" value="Glutathione synthetase ATP-binding domain-like"/>
    <property type="match status" value="1"/>
</dbReference>
<organism evidence="1 2">
    <name type="scientific">Coniophora puteana (strain RWD-64-598)</name>
    <name type="common">Brown rot fungus</name>
    <dbReference type="NCBI Taxonomy" id="741705"/>
    <lineage>
        <taxon>Eukaryota</taxon>
        <taxon>Fungi</taxon>
        <taxon>Dikarya</taxon>
        <taxon>Basidiomycota</taxon>
        <taxon>Agaricomycotina</taxon>
        <taxon>Agaricomycetes</taxon>
        <taxon>Agaricomycetidae</taxon>
        <taxon>Boletales</taxon>
        <taxon>Coniophorineae</taxon>
        <taxon>Coniophoraceae</taxon>
        <taxon>Coniophora</taxon>
    </lineage>
</organism>
<evidence type="ECO:0000313" key="2">
    <source>
        <dbReference type="Proteomes" id="UP000053558"/>
    </source>
</evidence>
<dbReference type="InterPro" id="IPR027746">
    <property type="entry name" value="TTL"/>
</dbReference>